<dbReference type="EMBL" id="MIKC01000011">
    <property type="protein sequence ID" value="OEG22855.1"/>
    <property type="molecule type" value="Genomic_DNA"/>
</dbReference>
<evidence type="ECO:0000313" key="2">
    <source>
        <dbReference type="Proteomes" id="UP000094469"/>
    </source>
</evidence>
<dbReference type="AlphaFoldDB" id="A0A1E5HDH2"/>
<evidence type="ECO:0000313" key="1">
    <source>
        <dbReference type="EMBL" id="OEG22855.1"/>
    </source>
</evidence>
<dbReference type="STRING" id="1131292.BCR24_14635"/>
<proteinExistence type="predicted"/>
<sequence length="310" mass="37117">MLQEPQFNCFEMLLAEKLKAMNYEFKHFFWRAGLEYGKQCHSNLFTIATQDHYYDYYFLNYFGILLEEKINPAIEVEIEQSGSYIIKLDYFFLNYCNMYQKEHHIHAFIIDINEDLVSIQDNYFGCEKIIEKETLLSWWNYSQEFVKCKFVRIEVIDAATCKEISTLEALQHNIKLMTDQNIYQSYGDYQFSYGFDALEKIVTDILKAIVNKDFYRLDSFSEGIDTIRRSRKQAADFFELRGEVKIRSLYLKIYTKWSNVFMSILKIIVSTCIQEEIYDTMERLLKEITVMEHDAVDFLKERVKEIKNES</sequence>
<gene>
    <name evidence="1" type="ORF">BCR24_14635</name>
</gene>
<protein>
    <recommendedName>
        <fullName evidence="3">Butirosin biosynthesis protein H N-terminal domain-containing protein</fullName>
    </recommendedName>
</protein>
<dbReference type="Proteomes" id="UP000094469">
    <property type="component" value="Unassembled WGS sequence"/>
</dbReference>
<keyword evidence="2" id="KW-1185">Reference proteome</keyword>
<dbReference type="OrthoDB" id="2525930at2"/>
<comment type="caution">
    <text evidence="1">The sequence shown here is derived from an EMBL/GenBank/DDBJ whole genome shotgun (WGS) entry which is preliminary data.</text>
</comment>
<evidence type="ECO:0008006" key="3">
    <source>
        <dbReference type="Google" id="ProtNLM"/>
    </source>
</evidence>
<reference evidence="2" key="1">
    <citation type="submission" date="2016-09" db="EMBL/GenBank/DDBJ databases">
        <authorList>
            <person name="Gulvik C.A."/>
        </authorList>
    </citation>
    <scope>NUCLEOTIDE SEQUENCE [LARGE SCALE GENOMIC DNA]</scope>
    <source>
        <strain evidence="2">LMG 26676</strain>
    </source>
</reference>
<organism evidence="1 2">
    <name type="scientific">Enterococcus ureilyticus</name>
    <dbReference type="NCBI Taxonomy" id="1131292"/>
    <lineage>
        <taxon>Bacteria</taxon>
        <taxon>Bacillati</taxon>
        <taxon>Bacillota</taxon>
        <taxon>Bacilli</taxon>
        <taxon>Lactobacillales</taxon>
        <taxon>Enterococcaceae</taxon>
        <taxon>Enterococcus</taxon>
    </lineage>
</organism>
<dbReference type="RefSeq" id="WP_069639718.1">
    <property type="nucleotide sequence ID" value="NZ_JAFBEZ010000009.1"/>
</dbReference>
<name>A0A1E5HDH2_9ENTE</name>
<accession>A0A1E5HDH2</accession>